<feature type="domain" description="Glycosyl transferase family 28 C-terminal" evidence="6">
    <location>
        <begin position="1"/>
        <end position="150"/>
    </location>
</feature>
<dbReference type="InterPro" id="IPR039042">
    <property type="entry name" value="Alg13-like"/>
</dbReference>
<evidence type="ECO:0000256" key="5">
    <source>
        <dbReference type="ARBA" id="ARBA00022824"/>
    </source>
</evidence>
<evidence type="ECO:0000256" key="1">
    <source>
        <dbReference type="ARBA" id="ARBA00004240"/>
    </source>
</evidence>
<evidence type="ECO:0000256" key="4">
    <source>
        <dbReference type="ARBA" id="ARBA00022679"/>
    </source>
</evidence>
<evidence type="ECO:0000259" key="6">
    <source>
        <dbReference type="Pfam" id="PF04101"/>
    </source>
</evidence>
<gene>
    <name evidence="7" type="ORF">SAMN05216231_0643</name>
</gene>
<sequence>MILVVLGTHELPFTRLLKEVERLKSENIIEDDIIVQSGHTKYNSNKLTIKQFVSYKEMDLLCEQARLIITHAGTGSITAGLKKGKSVIACARLKKYGEHNDDHQLQIVSALVNQGHILSWEDGTMLEEVIQKAETFQPKPFRSGREQIYQLIEDFINEV</sequence>
<dbReference type="Pfam" id="PF04101">
    <property type="entry name" value="Glyco_tran_28_C"/>
    <property type="match status" value="1"/>
</dbReference>
<dbReference type="EMBL" id="FNKD01000001">
    <property type="protein sequence ID" value="SDQ14275.1"/>
    <property type="molecule type" value="Genomic_DNA"/>
</dbReference>
<keyword evidence="4 7" id="KW-0808">Transferase</keyword>
<dbReference type="GO" id="GO:0006488">
    <property type="term" value="P:dolichol-linked oligosaccharide biosynthetic process"/>
    <property type="evidence" value="ECO:0007669"/>
    <property type="project" value="InterPro"/>
</dbReference>
<proteinExistence type="inferred from homology"/>
<name>A0A1H0YGB4_9BACI</name>
<evidence type="ECO:0000313" key="8">
    <source>
        <dbReference type="Proteomes" id="UP000199444"/>
    </source>
</evidence>
<organism evidence="7 8">
    <name type="scientific">Virgibacillus salinus</name>
    <dbReference type="NCBI Taxonomy" id="553311"/>
    <lineage>
        <taxon>Bacteria</taxon>
        <taxon>Bacillati</taxon>
        <taxon>Bacillota</taxon>
        <taxon>Bacilli</taxon>
        <taxon>Bacillales</taxon>
        <taxon>Bacillaceae</taxon>
        <taxon>Virgibacillus</taxon>
    </lineage>
</organism>
<dbReference type="Proteomes" id="UP000199444">
    <property type="component" value="Unassembled WGS sequence"/>
</dbReference>
<keyword evidence="8" id="KW-1185">Reference proteome</keyword>
<evidence type="ECO:0000256" key="3">
    <source>
        <dbReference type="ARBA" id="ARBA00022676"/>
    </source>
</evidence>
<dbReference type="AlphaFoldDB" id="A0A1H0YGB4"/>
<dbReference type="GO" id="GO:0016758">
    <property type="term" value="F:hexosyltransferase activity"/>
    <property type="evidence" value="ECO:0007669"/>
    <property type="project" value="InterPro"/>
</dbReference>
<evidence type="ECO:0000256" key="2">
    <source>
        <dbReference type="ARBA" id="ARBA00006962"/>
    </source>
</evidence>
<dbReference type="InterPro" id="IPR048097">
    <property type="entry name" value="Cps14G-like"/>
</dbReference>
<evidence type="ECO:0000313" key="7">
    <source>
        <dbReference type="EMBL" id="SDQ14275.1"/>
    </source>
</evidence>
<protein>
    <submittedName>
        <fullName evidence="7">UDP-N-acetylglucosamine transferase subunit ALG13</fullName>
    </submittedName>
</protein>
<dbReference type="NCBIfam" id="NF041548">
    <property type="entry name" value="PssE"/>
    <property type="match status" value="1"/>
</dbReference>
<dbReference type="Gene3D" id="3.40.50.2000">
    <property type="entry name" value="Glycogen Phosphorylase B"/>
    <property type="match status" value="1"/>
</dbReference>
<comment type="subcellular location">
    <subcellularLocation>
        <location evidence="1">Endoplasmic reticulum</location>
    </subcellularLocation>
</comment>
<dbReference type="PANTHER" id="PTHR12867:SF6">
    <property type="entry name" value="N-ACETYLGLUCOSAMINYLDIPHOSPHODOLICHOL N-ACETYLGLUCOSAMINYLTRANSFERASE"/>
    <property type="match status" value="1"/>
</dbReference>
<comment type="similarity">
    <text evidence="2">Belongs to the glycosyltransferase 28 family.</text>
</comment>
<dbReference type="RefSeq" id="WP_092491505.1">
    <property type="nucleotide sequence ID" value="NZ_FNKD01000001.1"/>
</dbReference>
<accession>A0A1H0YGB4</accession>
<dbReference type="PANTHER" id="PTHR12867">
    <property type="entry name" value="GLYCOSYL TRANSFERASE-RELATED"/>
    <property type="match status" value="1"/>
</dbReference>
<keyword evidence="3" id="KW-0328">Glycosyltransferase</keyword>
<dbReference type="InterPro" id="IPR007235">
    <property type="entry name" value="Glyco_trans_28_C"/>
</dbReference>
<keyword evidence="5" id="KW-0256">Endoplasmic reticulum</keyword>
<dbReference type="STRING" id="553311.SAMN05216231_0643"/>
<reference evidence="7 8" key="1">
    <citation type="submission" date="2016-10" db="EMBL/GenBank/DDBJ databases">
        <authorList>
            <person name="de Groot N.N."/>
        </authorList>
    </citation>
    <scope>NUCLEOTIDE SEQUENCE [LARGE SCALE GENOMIC DNA]</scope>
    <source>
        <strain evidence="7 8">CGMCC 1.10449</strain>
    </source>
</reference>